<accession>A0AAY4ECT5</accession>
<dbReference type="PANTHER" id="PTHR15933">
    <property type="entry name" value="PROTEIN CBG16327"/>
    <property type="match status" value="1"/>
</dbReference>
<organism evidence="9 10">
    <name type="scientific">Denticeps clupeoides</name>
    <name type="common">denticle herring</name>
    <dbReference type="NCBI Taxonomy" id="299321"/>
    <lineage>
        <taxon>Eukaryota</taxon>
        <taxon>Metazoa</taxon>
        <taxon>Chordata</taxon>
        <taxon>Craniata</taxon>
        <taxon>Vertebrata</taxon>
        <taxon>Euteleostomi</taxon>
        <taxon>Actinopterygii</taxon>
        <taxon>Neopterygii</taxon>
        <taxon>Teleostei</taxon>
        <taxon>Clupei</taxon>
        <taxon>Clupeiformes</taxon>
        <taxon>Denticipitoidei</taxon>
        <taxon>Denticipitidae</taxon>
        <taxon>Denticeps</taxon>
    </lineage>
</organism>
<sequence>MDWPHTHCESCVNRRCSATFCKVTSCAMACGAMFHACKLEEHALLCPLERVPCLNRASGCKMLLPRARIATHLPACPASVVRCSMEWNRWPVREEDRSKGENVPAGEQQLDMALALQDQRTFLSSLELISAATVSRAAEADPPPREEEGESEERMEEVKEGALPSTSKETLVNGISALKDDHLEELYQTAVQTTRSLAAALNILINTHNLHTQASGIQSQALEPSDSAAFVMQDDCRHGDTEDWTAGMKDAHVVSGSEAANANSLINYNSDNKDLSVLGAGLQQDLISANQPIIAAAANSDSHFHQSARLAVTNRESQNSNMVAHVDVSPPDDESDAVEATEYHNSSAPWEVTARRPVFAVPFIAGQSGVYAWRRQLQPFLPSRLLPRPTAAKEDKATDTSELGAWLPRDPLRLSDLDGVTLALMLACVEGESALGRGVSATEFTLGGVHCHTACQTHALPAGVLASATAVGEVASASACDRATSRVCEPSQFCTLRLPVHTHRHTYARAPHITREGAMFTFECGHLLRRDEFAWHFRNVHGDLHAGLSGWVEQRCPLAAYGCSYSQRRLCPPRASVVHDPHLRAFGVRPHLSAATPTHDQDYLSSLPSELLRHLARYLDGFSLCQLSQVSRTLRATCASLLPTHGMVVVRWERQRRTDGTYTWQVRDKIWRFSTAFSPVERWAFSDAPSLANHLQSCPFNTVERHLEAVALPCMGTQRQLTRHNLRPVS</sequence>
<protein>
    <recommendedName>
        <fullName evidence="11">F-box only protein 30</fullName>
    </recommendedName>
</protein>
<evidence type="ECO:0000256" key="2">
    <source>
        <dbReference type="ARBA" id="ARBA00022771"/>
    </source>
</evidence>
<dbReference type="RefSeq" id="XP_028858331.1">
    <property type="nucleotide sequence ID" value="XM_029002498.1"/>
</dbReference>
<feature type="compositionally biased region" description="Acidic residues" evidence="6">
    <location>
        <begin position="330"/>
        <end position="339"/>
    </location>
</feature>
<dbReference type="InterPro" id="IPR001810">
    <property type="entry name" value="F-box_dom"/>
</dbReference>
<dbReference type="SMART" id="SM00256">
    <property type="entry name" value="FBOX"/>
    <property type="match status" value="1"/>
</dbReference>
<gene>
    <name evidence="9" type="primary">fbxo30b</name>
</gene>
<evidence type="ECO:0000313" key="10">
    <source>
        <dbReference type="Proteomes" id="UP000694580"/>
    </source>
</evidence>
<keyword evidence="1 5" id="KW-0479">Metal-binding</keyword>
<dbReference type="Gene3D" id="1.20.1280.50">
    <property type="match status" value="1"/>
</dbReference>
<evidence type="ECO:0000256" key="6">
    <source>
        <dbReference type="SAM" id="MobiDB-lite"/>
    </source>
</evidence>
<feature type="zinc finger region" description="TRAF-type" evidence="5">
    <location>
        <begin position="42"/>
        <end position="84"/>
    </location>
</feature>
<dbReference type="GeneTree" id="ENSGT00950000183204"/>
<dbReference type="Ensembl" id="ENSDCDT00010065983.1">
    <property type="protein sequence ID" value="ENSDCDP00010055383.1"/>
    <property type="gene ID" value="ENSDCDG00010031787.1"/>
</dbReference>
<feature type="domain" description="F-box" evidence="8">
    <location>
        <begin position="601"/>
        <end position="655"/>
    </location>
</feature>
<feature type="domain" description="TRAF-type" evidence="7">
    <location>
        <begin position="42"/>
        <end position="84"/>
    </location>
</feature>
<dbReference type="InterPro" id="IPR001293">
    <property type="entry name" value="Znf_TRAF"/>
</dbReference>
<dbReference type="SUPFAM" id="SSF81383">
    <property type="entry name" value="F-box domain"/>
    <property type="match status" value="1"/>
</dbReference>
<keyword evidence="2 5" id="KW-0863">Zinc-finger</keyword>
<dbReference type="AlphaFoldDB" id="A0AAY4ECT5"/>
<keyword evidence="4 5" id="KW-0862">Zinc</keyword>
<dbReference type="InterPro" id="IPR031890">
    <property type="entry name" value="Fbxo30/Fbxo40"/>
</dbReference>
<dbReference type="PANTHER" id="PTHR15933:SF20">
    <property type="entry name" value="F-BOX DOMAIN-CONTAINING PROTEIN"/>
    <property type="match status" value="1"/>
</dbReference>
<proteinExistence type="predicted"/>
<dbReference type="Proteomes" id="UP000694580">
    <property type="component" value="Chromosome 14"/>
</dbReference>
<evidence type="ECO:0000256" key="1">
    <source>
        <dbReference type="ARBA" id="ARBA00022723"/>
    </source>
</evidence>
<dbReference type="RefSeq" id="XP_028858332.1">
    <property type="nucleotide sequence ID" value="XM_029002499.1"/>
</dbReference>
<keyword evidence="3" id="KW-0833">Ubl conjugation pathway</keyword>
<dbReference type="RefSeq" id="XP_028858333.1">
    <property type="nucleotide sequence ID" value="XM_029002500.1"/>
</dbReference>
<evidence type="ECO:0000259" key="8">
    <source>
        <dbReference type="PROSITE" id="PS50181"/>
    </source>
</evidence>
<reference evidence="9" key="3">
    <citation type="submission" date="2025-09" db="UniProtKB">
        <authorList>
            <consortium name="Ensembl"/>
        </authorList>
    </citation>
    <scope>IDENTIFICATION</scope>
</reference>
<evidence type="ECO:0000256" key="5">
    <source>
        <dbReference type="PROSITE-ProRule" id="PRU00207"/>
    </source>
</evidence>
<name>A0AAY4ECT5_9TELE</name>
<evidence type="ECO:0000259" key="7">
    <source>
        <dbReference type="PROSITE" id="PS50145"/>
    </source>
</evidence>
<reference evidence="9" key="2">
    <citation type="submission" date="2025-08" db="UniProtKB">
        <authorList>
            <consortium name="Ensembl"/>
        </authorList>
    </citation>
    <scope>IDENTIFICATION</scope>
</reference>
<dbReference type="Pfam" id="PF15965">
    <property type="entry name" value="zf-TRAF_2"/>
    <property type="match status" value="1"/>
</dbReference>
<feature type="region of interest" description="Disordered" evidence="6">
    <location>
        <begin position="134"/>
        <end position="167"/>
    </location>
</feature>
<evidence type="ECO:0008006" key="11">
    <source>
        <dbReference type="Google" id="ProtNLM"/>
    </source>
</evidence>
<evidence type="ECO:0000313" key="9">
    <source>
        <dbReference type="Ensembl" id="ENSDCDP00010055383.1"/>
    </source>
</evidence>
<feature type="region of interest" description="Disordered" evidence="6">
    <location>
        <begin position="325"/>
        <end position="344"/>
    </location>
</feature>
<reference evidence="9 10" key="1">
    <citation type="submission" date="2020-06" db="EMBL/GenBank/DDBJ databases">
        <authorList>
            <consortium name="Wellcome Sanger Institute Data Sharing"/>
        </authorList>
    </citation>
    <scope>NUCLEOTIDE SEQUENCE [LARGE SCALE GENOMIC DNA]</scope>
</reference>
<dbReference type="Gene3D" id="3.30.40.150">
    <property type="entry name" value="TRAF-like zinc-finger, N-terminal subdomain"/>
    <property type="match status" value="1"/>
</dbReference>
<dbReference type="InterPro" id="IPR036047">
    <property type="entry name" value="F-box-like_dom_sf"/>
</dbReference>
<dbReference type="PROSITE" id="PS50145">
    <property type="entry name" value="ZF_TRAF"/>
    <property type="match status" value="1"/>
</dbReference>
<evidence type="ECO:0000256" key="4">
    <source>
        <dbReference type="ARBA" id="ARBA00022833"/>
    </source>
</evidence>
<dbReference type="InterPro" id="IPR043013">
    <property type="entry name" value="Znf_TRAF_N"/>
</dbReference>
<keyword evidence="10" id="KW-1185">Reference proteome</keyword>
<dbReference type="PROSITE" id="PS50181">
    <property type="entry name" value="FBOX"/>
    <property type="match status" value="1"/>
</dbReference>
<evidence type="ECO:0000256" key="3">
    <source>
        <dbReference type="ARBA" id="ARBA00022786"/>
    </source>
</evidence>
<dbReference type="GO" id="GO:0008270">
    <property type="term" value="F:zinc ion binding"/>
    <property type="evidence" value="ECO:0007669"/>
    <property type="project" value="UniProtKB-KW"/>
</dbReference>
<dbReference type="GeneID" id="114803135"/>
<dbReference type="GO" id="GO:0061630">
    <property type="term" value="F:ubiquitin protein ligase activity"/>
    <property type="evidence" value="ECO:0007669"/>
    <property type="project" value="InterPro"/>
</dbReference>
<dbReference type="Pfam" id="PF15966">
    <property type="entry name" value="F-box_4"/>
    <property type="match status" value="1"/>
</dbReference>